<sequence length="165" mass="18561">MKQVYIAGSLFKSGDIKERIEEGRQLREQGLKTFNPIEQPFNDDKSKKPTAHEIFKGDTNAIIDSDIIFAEYDGEDPGVMAELGITWAINDALDFFEKGGTIEEYKAKYKKKEVIVHSTDIRQGSAGEYDGHYVPYGLNQYVVGMIEDQGTIFTNKQKAIEKAGK</sequence>
<evidence type="ECO:0000313" key="1">
    <source>
        <dbReference type="EMBL" id="TCG11606.1"/>
    </source>
</evidence>
<dbReference type="EMBL" id="PSZP01000005">
    <property type="protein sequence ID" value="TCG11606.1"/>
    <property type="molecule type" value="Genomic_DNA"/>
</dbReference>
<dbReference type="Proteomes" id="UP000291072">
    <property type="component" value="Unassembled WGS sequence"/>
</dbReference>
<dbReference type="Pfam" id="PF05014">
    <property type="entry name" value="Nuc_deoxyrib_tr"/>
    <property type="match status" value="1"/>
</dbReference>
<dbReference type="SUPFAM" id="SSF52309">
    <property type="entry name" value="N-(deoxy)ribosyltransferase-like"/>
    <property type="match status" value="1"/>
</dbReference>
<dbReference type="GO" id="GO:0016740">
    <property type="term" value="F:transferase activity"/>
    <property type="evidence" value="ECO:0007669"/>
    <property type="project" value="UniProtKB-KW"/>
</dbReference>
<comment type="caution">
    <text evidence="1">The sequence shown here is derived from an EMBL/GenBank/DDBJ whole genome shotgun (WGS) entry which is preliminary data.</text>
</comment>
<proteinExistence type="predicted"/>
<reference evidence="1 2" key="1">
    <citation type="submission" date="2018-02" db="EMBL/GenBank/DDBJ databases">
        <title>Mycoplasma marinum and Mycoplasma todarodis sp. nov., moderately halophilic and psychrotolerant mycoplasmas isolated from cephalopods.</title>
        <authorList>
            <person name="Viver T."/>
        </authorList>
    </citation>
    <scope>NUCLEOTIDE SEQUENCE [LARGE SCALE GENOMIC DNA]</scope>
    <source>
        <strain evidence="1 2">5H</strain>
    </source>
</reference>
<dbReference type="AlphaFoldDB" id="A0A4R0XLN4"/>
<dbReference type="RefSeq" id="WP_131613269.1">
    <property type="nucleotide sequence ID" value="NZ_PSZP01000005.1"/>
</dbReference>
<name>A0A4R0XLN4_9MOLU</name>
<protein>
    <submittedName>
        <fullName evidence="1">Nucleoside 2-deoxyribosyltransferase</fullName>
    </submittedName>
</protein>
<dbReference type="InterPro" id="IPR007710">
    <property type="entry name" value="Nucleoside_deoxyribTrfase"/>
</dbReference>
<accession>A0A4R0XLN4</accession>
<gene>
    <name evidence="1" type="ORF">C4B25_01345</name>
</gene>
<organism evidence="1 2">
    <name type="scientific">Mycoplasma todarodis</name>
    <dbReference type="NCBI Taxonomy" id="1937191"/>
    <lineage>
        <taxon>Bacteria</taxon>
        <taxon>Bacillati</taxon>
        <taxon>Mycoplasmatota</taxon>
        <taxon>Mollicutes</taxon>
        <taxon>Mycoplasmataceae</taxon>
        <taxon>Mycoplasma</taxon>
    </lineage>
</organism>
<keyword evidence="2" id="KW-1185">Reference proteome</keyword>
<evidence type="ECO:0000313" key="2">
    <source>
        <dbReference type="Proteomes" id="UP000291072"/>
    </source>
</evidence>
<dbReference type="OrthoDB" id="397706at2"/>
<keyword evidence="1" id="KW-0808">Transferase</keyword>
<dbReference type="Gene3D" id="3.40.50.450">
    <property type="match status" value="1"/>
</dbReference>